<evidence type="ECO:0000313" key="2">
    <source>
        <dbReference type="EMBL" id="OIQ73123.1"/>
    </source>
</evidence>
<proteinExistence type="predicted"/>
<evidence type="ECO:0000256" key="1">
    <source>
        <dbReference type="SAM" id="MobiDB-lite"/>
    </source>
</evidence>
<organism evidence="2">
    <name type="scientific">mine drainage metagenome</name>
    <dbReference type="NCBI Taxonomy" id="410659"/>
    <lineage>
        <taxon>unclassified sequences</taxon>
        <taxon>metagenomes</taxon>
        <taxon>ecological metagenomes</taxon>
    </lineage>
</organism>
<dbReference type="EMBL" id="MLJW01002994">
    <property type="protein sequence ID" value="OIQ73123.1"/>
    <property type="molecule type" value="Genomic_DNA"/>
</dbReference>
<accession>A0A1J5Q6P9</accession>
<gene>
    <name evidence="2" type="ORF">GALL_452420</name>
</gene>
<comment type="caution">
    <text evidence="2">The sequence shown here is derived from an EMBL/GenBank/DDBJ whole genome shotgun (WGS) entry which is preliminary data.</text>
</comment>
<sequence>MPHFVEDGVERRAAYAQHDGADHPLAGVEHPVRVEHARRAGDRAEVVIPPVDPLARFAVIGGPAEIGGVDVGGEAFLEPVHLVGADKVHLARQRGAVTRAAQVVGIGRDVRGELCRVVIDAGARGQLARHEAGAARRTQGRAGVGIGKAHRARGEGLEIGRVQPLGGAVGKQGAVQLIDHQDQDIRAGGHRHVLSGGARGCDVIPPPSRETPAPSSPKATLHRLS</sequence>
<protein>
    <submittedName>
        <fullName evidence="2">Uncharacterized protein</fullName>
    </submittedName>
</protein>
<reference evidence="2" key="1">
    <citation type="submission" date="2016-10" db="EMBL/GenBank/DDBJ databases">
        <title>Sequence of Gallionella enrichment culture.</title>
        <authorList>
            <person name="Poehlein A."/>
            <person name="Muehling M."/>
            <person name="Daniel R."/>
        </authorList>
    </citation>
    <scope>NUCLEOTIDE SEQUENCE</scope>
</reference>
<feature type="region of interest" description="Disordered" evidence="1">
    <location>
        <begin position="196"/>
        <end position="225"/>
    </location>
</feature>
<name>A0A1J5Q6P9_9ZZZZ</name>
<dbReference type="AlphaFoldDB" id="A0A1J5Q6P9"/>